<evidence type="ECO:0000256" key="7">
    <source>
        <dbReference type="SAM" id="Phobius"/>
    </source>
</evidence>
<evidence type="ECO:0000313" key="10">
    <source>
        <dbReference type="Proteomes" id="UP001519289"/>
    </source>
</evidence>
<organism evidence="9 10">
    <name type="scientific">Symbiobacterium terraclitae</name>
    <dbReference type="NCBI Taxonomy" id="557451"/>
    <lineage>
        <taxon>Bacteria</taxon>
        <taxon>Bacillati</taxon>
        <taxon>Bacillota</taxon>
        <taxon>Clostridia</taxon>
        <taxon>Eubacteriales</taxon>
        <taxon>Symbiobacteriaceae</taxon>
        <taxon>Symbiobacterium</taxon>
    </lineage>
</organism>
<dbReference type="Pfam" id="PF00999">
    <property type="entry name" value="Na_H_Exchanger"/>
    <property type="match status" value="1"/>
</dbReference>
<feature type="domain" description="Cation/H+ exchanger transmembrane" evidence="8">
    <location>
        <begin position="12"/>
        <end position="378"/>
    </location>
</feature>
<evidence type="ECO:0000256" key="4">
    <source>
        <dbReference type="ARBA" id="ARBA00022692"/>
    </source>
</evidence>
<feature type="transmembrane region" description="Helical" evidence="7">
    <location>
        <begin position="6"/>
        <end position="23"/>
    </location>
</feature>
<keyword evidence="10" id="KW-1185">Reference proteome</keyword>
<dbReference type="PANTHER" id="PTHR42751">
    <property type="entry name" value="SODIUM/HYDROGEN EXCHANGER FAMILY/TRKA DOMAIN PROTEIN"/>
    <property type="match status" value="1"/>
</dbReference>
<comment type="caution">
    <text evidence="9">The sequence shown here is derived from an EMBL/GenBank/DDBJ whole genome shotgun (WGS) entry which is preliminary data.</text>
</comment>
<feature type="transmembrane region" description="Helical" evidence="7">
    <location>
        <begin position="120"/>
        <end position="141"/>
    </location>
</feature>
<evidence type="ECO:0000256" key="6">
    <source>
        <dbReference type="ARBA" id="ARBA00023136"/>
    </source>
</evidence>
<keyword evidence="5 7" id="KW-1133">Transmembrane helix</keyword>
<sequence>MEHVVFELGLALALMAAAGYLAARLRISNVPFLIVTGMLLGPHAPKIGMIDLSFINSAPLIEFMGRLGVLFLLFYLGLEFSIGRLVKSGRKIAVAGTIHVGLSLLVGLGFGLLMDWPLKEVLVAAGAMTVTSSAIIAKVLVDLKRTANPETELILGIVMADDIFLAVYLSIVSGFVLSGATSVGGVLLSAGTAFGFMIGVLLLSRLAMPWINRFLNVQSNELFLLIVFGALMLVAGFGESLHVAEAIGALLFGLALAESDHRERVEHLILPFRDFFGALFFFSFGLSIDPFGLGGAIVPAVIAAVASLIGNYTAGMLAGRAAGLSYKASSNIGLTIVARGEFSIVMANLGAAGGLLPILQPFAALYVLILAIAGPLLAKESRAIFNLLNKVFRWQKPLPERKIVVPAAPTEGQD</sequence>
<keyword evidence="3" id="KW-0813">Transport</keyword>
<dbReference type="RefSeq" id="WP_209466123.1">
    <property type="nucleotide sequence ID" value="NZ_JAGGLG010000009.1"/>
</dbReference>
<feature type="transmembrane region" description="Helical" evidence="7">
    <location>
        <begin position="183"/>
        <end position="203"/>
    </location>
</feature>
<evidence type="ECO:0000256" key="1">
    <source>
        <dbReference type="ARBA" id="ARBA00004141"/>
    </source>
</evidence>
<feature type="transmembrane region" description="Helical" evidence="7">
    <location>
        <begin position="60"/>
        <end position="80"/>
    </location>
</feature>
<comment type="similarity">
    <text evidence="2">Belongs to the monovalent cation:proton antiporter 2 (CPA2) transporter (TC 2.A.37) family.</text>
</comment>
<protein>
    <submittedName>
        <fullName evidence="9">CPA2 family monovalent cation:H+ antiporter-2</fullName>
    </submittedName>
</protein>
<feature type="transmembrane region" description="Helical" evidence="7">
    <location>
        <begin position="294"/>
        <end position="319"/>
    </location>
</feature>
<keyword evidence="4 7" id="KW-0812">Transmembrane</keyword>
<dbReference type="EMBL" id="JAGGLG010000009">
    <property type="protein sequence ID" value="MBP2017982.1"/>
    <property type="molecule type" value="Genomic_DNA"/>
</dbReference>
<dbReference type="InterPro" id="IPR006153">
    <property type="entry name" value="Cation/H_exchanger_TM"/>
</dbReference>
<dbReference type="InterPro" id="IPR038770">
    <property type="entry name" value="Na+/solute_symporter_sf"/>
</dbReference>
<evidence type="ECO:0000313" key="9">
    <source>
        <dbReference type="EMBL" id="MBP2017982.1"/>
    </source>
</evidence>
<feature type="transmembrane region" description="Helical" evidence="7">
    <location>
        <begin position="215"/>
        <end position="235"/>
    </location>
</feature>
<keyword evidence="6 7" id="KW-0472">Membrane</keyword>
<gene>
    <name evidence="9" type="ORF">J2Z79_001381</name>
</gene>
<reference evidence="9 10" key="1">
    <citation type="submission" date="2021-03" db="EMBL/GenBank/DDBJ databases">
        <title>Genomic Encyclopedia of Type Strains, Phase IV (KMG-IV): sequencing the most valuable type-strain genomes for metagenomic binning, comparative biology and taxonomic classification.</title>
        <authorList>
            <person name="Goeker M."/>
        </authorList>
    </citation>
    <scope>NUCLEOTIDE SEQUENCE [LARGE SCALE GENOMIC DNA]</scope>
    <source>
        <strain evidence="9 10">DSM 27138</strain>
    </source>
</reference>
<feature type="transmembrane region" description="Helical" evidence="7">
    <location>
        <begin position="269"/>
        <end position="288"/>
    </location>
</feature>
<dbReference type="Gene3D" id="1.20.1530.20">
    <property type="match status" value="1"/>
</dbReference>
<evidence type="ECO:0000256" key="3">
    <source>
        <dbReference type="ARBA" id="ARBA00022448"/>
    </source>
</evidence>
<dbReference type="Proteomes" id="UP001519289">
    <property type="component" value="Unassembled WGS sequence"/>
</dbReference>
<evidence type="ECO:0000256" key="2">
    <source>
        <dbReference type="ARBA" id="ARBA00005551"/>
    </source>
</evidence>
<name>A0ABS4JR07_9FIRM</name>
<feature type="transmembrane region" description="Helical" evidence="7">
    <location>
        <begin position="92"/>
        <end position="114"/>
    </location>
</feature>
<accession>A0ABS4JR07</accession>
<comment type="subcellular location">
    <subcellularLocation>
        <location evidence="1">Membrane</location>
        <topology evidence="1">Multi-pass membrane protein</topology>
    </subcellularLocation>
</comment>
<dbReference type="PANTHER" id="PTHR42751:SF4">
    <property type="entry name" value="K(+)_H(+) ANTIPORTER SUBUNIT KHTU"/>
    <property type="match status" value="1"/>
</dbReference>
<proteinExistence type="inferred from homology"/>
<feature type="transmembrane region" description="Helical" evidence="7">
    <location>
        <begin position="153"/>
        <end position="177"/>
    </location>
</feature>
<evidence type="ECO:0000259" key="8">
    <source>
        <dbReference type="Pfam" id="PF00999"/>
    </source>
</evidence>
<evidence type="ECO:0000256" key="5">
    <source>
        <dbReference type="ARBA" id="ARBA00022989"/>
    </source>
</evidence>
<feature type="transmembrane region" description="Helical" evidence="7">
    <location>
        <begin position="30"/>
        <end position="48"/>
    </location>
</feature>
<feature type="transmembrane region" description="Helical" evidence="7">
    <location>
        <begin position="358"/>
        <end position="378"/>
    </location>
</feature>